<accession>A0A840W2B0</accession>
<organism evidence="1 2">
    <name type="scientific">Nocardiopsis metallicus</name>
    <dbReference type="NCBI Taxonomy" id="179819"/>
    <lineage>
        <taxon>Bacteria</taxon>
        <taxon>Bacillati</taxon>
        <taxon>Actinomycetota</taxon>
        <taxon>Actinomycetes</taxon>
        <taxon>Streptosporangiales</taxon>
        <taxon>Nocardiopsidaceae</taxon>
        <taxon>Nocardiopsis</taxon>
    </lineage>
</organism>
<dbReference type="Proteomes" id="UP000579647">
    <property type="component" value="Unassembled WGS sequence"/>
</dbReference>
<dbReference type="EMBL" id="JACHDO010000001">
    <property type="protein sequence ID" value="MBB5489413.1"/>
    <property type="molecule type" value="Genomic_DNA"/>
</dbReference>
<gene>
    <name evidence="1" type="ORF">HNR07_000550</name>
</gene>
<sequence>MGDAATIEAKDRSTLEAWARAMRAPVVPVAENWWSITYQAEAGLPDGSRVRCRYRYVIPRQAALRRWKRTYVVGLVHTEGSALCHHVRQVIPVGDTEAEERHRAELIASALVTTERHAECGASISNLEVYVVERATLWKPGVARY</sequence>
<name>A0A840W2B0_9ACTN</name>
<evidence type="ECO:0000313" key="2">
    <source>
        <dbReference type="Proteomes" id="UP000579647"/>
    </source>
</evidence>
<dbReference type="RefSeq" id="WP_184361493.1">
    <property type="nucleotide sequence ID" value="NZ_BAAAKM010000010.1"/>
</dbReference>
<keyword evidence="2" id="KW-1185">Reference proteome</keyword>
<dbReference type="AlphaFoldDB" id="A0A840W2B0"/>
<proteinExistence type="predicted"/>
<protein>
    <submittedName>
        <fullName evidence="1">Uncharacterized protein</fullName>
    </submittedName>
</protein>
<evidence type="ECO:0000313" key="1">
    <source>
        <dbReference type="EMBL" id="MBB5489413.1"/>
    </source>
</evidence>
<reference evidence="1 2" key="1">
    <citation type="submission" date="2020-08" db="EMBL/GenBank/DDBJ databases">
        <title>Sequencing the genomes of 1000 actinobacteria strains.</title>
        <authorList>
            <person name="Klenk H.-P."/>
        </authorList>
    </citation>
    <scope>NUCLEOTIDE SEQUENCE [LARGE SCALE GENOMIC DNA]</scope>
    <source>
        <strain evidence="1 2">DSM 44598</strain>
    </source>
</reference>
<comment type="caution">
    <text evidence="1">The sequence shown here is derived from an EMBL/GenBank/DDBJ whole genome shotgun (WGS) entry which is preliminary data.</text>
</comment>